<comment type="similarity">
    <text evidence="1 4">Belongs to the UDP-glycosyltransferase family.</text>
</comment>
<dbReference type="InterPro" id="IPR035595">
    <property type="entry name" value="UDP_glycos_trans_CS"/>
</dbReference>
<keyword evidence="2 4" id="KW-0328">Glycosyltransferase</keyword>
<dbReference type="CDD" id="cd03784">
    <property type="entry name" value="GT1_Gtf-like"/>
    <property type="match status" value="1"/>
</dbReference>
<dbReference type="GO" id="GO:0080043">
    <property type="term" value="F:quercetin 3-O-glucosyltransferase activity"/>
    <property type="evidence" value="ECO:0007669"/>
    <property type="project" value="TreeGrafter"/>
</dbReference>
<dbReference type="Gene3D" id="3.40.50.2000">
    <property type="entry name" value="Glycogen Phosphorylase B"/>
    <property type="match status" value="2"/>
</dbReference>
<evidence type="ECO:0000256" key="4">
    <source>
        <dbReference type="RuleBase" id="RU003718"/>
    </source>
</evidence>
<proteinExistence type="inferred from homology"/>
<dbReference type="PANTHER" id="PTHR11926:SF1494">
    <property type="entry name" value="FLAVONOL 3-O-GLUCOSYLTRANSFERASE UGT76E12-RELATED"/>
    <property type="match status" value="1"/>
</dbReference>
<dbReference type="PROSITE" id="PS00375">
    <property type="entry name" value="UDPGT"/>
    <property type="match status" value="1"/>
</dbReference>
<evidence type="ECO:0000256" key="1">
    <source>
        <dbReference type="ARBA" id="ARBA00009995"/>
    </source>
</evidence>
<name>A0A0D6QU70_ARACU</name>
<dbReference type="Pfam" id="PF00201">
    <property type="entry name" value="UDPGT"/>
    <property type="match status" value="1"/>
</dbReference>
<dbReference type="InterPro" id="IPR002213">
    <property type="entry name" value="UDP_glucos_trans"/>
</dbReference>
<keyword evidence="3 4" id="KW-0808">Transferase</keyword>
<dbReference type="SUPFAM" id="SSF53756">
    <property type="entry name" value="UDP-Glycosyltransferase/glycogen phosphorylase"/>
    <property type="match status" value="1"/>
</dbReference>
<reference evidence="6" key="1">
    <citation type="submission" date="2015-03" db="EMBL/GenBank/DDBJ databases">
        <title>A transcriptome of Araucaria cunninghamii, an australian fine timber species.</title>
        <authorList>
            <person name="Jing Yi C.J.Y."/>
            <person name="Yin San L.Y.S."/>
            <person name="Abdul Karim S.S."/>
            <person name="Wan Azmi N.N."/>
            <person name="Hercus R.R."/>
            <person name="Croft L.L."/>
        </authorList>
    </citation>
    <scope>NUCLEOTIDE SEQUENCE</scope>
    <source>
        <strain evidence="6">MI0301</strain>
        <tissue evidence="6">Leaf</tissue>
    </source>
</reference>
<accession>A0A0D6QU70</accession>
<dbReference type="PANTHER" id="PTHR11926">
    <property type="entry name" value="GLUCOSYL/GLUCURONOSYL TRANSFERASES"/>
    <property type="match status" value="1"/>
</dbReference>
<sequence>MAPHVVVIPWPTQGHINPLIRLSEKLASEGVIITFVNTEANHSRIIRARNSHNGIPVDPISNIRFVQISDGLPPDFNPRANREHALRAIMTTMRNSAEALLLDLRTAASEPPISCVIGSSFLHWTFSVAKKFGLPWVAFWPQSASVYAIFRHLPIIISNGDFPPQNQGPEDTIDYIPGLPPLHPQDLPDNIQNGDSSSFLHQLVVEQWPALDEARWIIGNTVYELESEASDAVAERAPLISLGPFLPPAYLEAKGNNEDFSVVNPRSLSLWAESNCLPWLDSKPKSSVLYVSFGSVYQMSKSQVQEVARGLLESEQQFLWVIRPDLVSSGEPNIEGHVLPEGFVEKTKARGLVVPWSPQLLVLSHPAIGGFFTHGGWNSTVESLSLGVPMLVFPLGADQYTNRMLVVSRLKVGLKLERCRDDGIVEGAEISRCVRAVLADGEMRRNSREVKETIRKAAGVGGSSWKNMKDFVDYLMLGDSEKKRDEVGDN</sequence>
<dbReference type="GO" id="GO:0080044">
    <property type="term" value="F:quercetin 7-O-glucosyltransferase activity"/>
    <property type="evidence" value="ECO:0007669"/>
    <property type="project" value="TreeGrafter"/>
</dbReference>
<dbReference type="AlphaFoldDB" id="A0A0D6QU70"/>
<dbReference type="EC" id="2.4.1.-" evidence="5"/>
<organism evidence="6">
    <name type="scientific">Araucaria cunninghamii</name>
    <name type="common">Hoop pine</name>
    <name type="synonym">Moreton Bay pine</name>
    <dbReference type="NCBI Taxonomy" id="56994"/>
    <lineage>
        <taxon>Eukaryota</taxon>
        <taxon>Viridiplantae</taxon>
        <taxon>Streptophyta</taxon>
        <taxon>Embryophyta</taxon>
        <taxon>Tracheophyta</taxon>
        <taxon>Spermatophyta</taxon>
        <taxon>Pinopsida</taxon>
        <taxon>Pinidae</taxon>
        <taxon>Conifers II</taxon>
        <taxon>Araucariales</taxon>
        <taxon>Araucariaceae</taxon>
        <taxon>Araucaria</taxon>
    </lineage>
</organism>
<evidence type="ECO:0000256" key="3">
    <source>
        <dbReference type="ARBA" id="ARBA00022679"/>
    </source>
</evidence>
<dbReference type="EMBL" id="GCKF01047368">
    <property type="protein sequence ID" value="JAG93280.1"/>
    <property type="molecule type" value="Transcribed_RNA"/>
</dbReference>
<evidence type="ECO:0000313" key="6">
    <source>
        <dbReference type="EMBL" id="JAG93280.1"/>
    </source>
</evidence>
<dbReference type="FunFam" id="3.40.50.2000:FF:000060">
    <property type="entry name" value="Glycosyltransferase"/>
    <property type="match status" value="1"/>
</dbReference>
<evidence type="ECO:0000256" key="5">
    <source>
        <dbReference type="RuleBase" id="RU362057"/>
    </source>
</evidence>
<evidence type="ECO:0000256" key="2">
    <source>
        <dbReference type="ARBA" id="ARBA00022676"/>
    </source>
</evidence>
<protein>
    <recommendedName>
        <fullName evidence="5">Glycosyltransferase</fullName>
        <ecNumber evidence="5">2.4.1.-</ecNumber>
    </recommendedName>
</protein>